<dbReference type="AlphaFoldDB" id="A0AA96LRC8"/>
<evidence type="ECO:0000313" key="3">
    <source>
        <dbReference type="Proteomes" id="UP001304650"/>
    </source>
</evidence>
<proteinExistence type="predicted"/>
<feature type="domain" description="Competence protein CoiA-like N-terminal" evidence="1">
    <location>
        <begin position="30"/>
        <end position="70"/>
    </location>
</feature>
<dbReference type="KEGG" id="proo:MJB10_06745"/>
<keyword evidence="3" id="KW-1185">Reference proteome</keyword>
<sequence length="434" mass="51345">MDIAKYEGKQMNIISEISKYSDAMKESIIDKLRKIAEKGAMTCPFCDEKLILRAGDIRGVHFAHIRGKTCLESSAYDTYSNQVKRESQKHSVIKELIYDELKTQEKIKPDLKVEYGYKEKAKENWKYYPDIYLNKNGKEYAVSIVTNVYKIGDENVVKVIEKRNKYFTNKGLEIVWFIEDRELADDLSNRVIHLWEAERNLTVKTNADTQWDQFLLNLIMNYSAYDLFEVLNYHKRSSLSIDVRSLYYVHSVGEEITFSVYRLILDEAKAPFRAFAVNEGYKMNISKALLIQDAIQLSDHEHDSKDKELFRNKFISNLKDFELKRQQEEDKETKYVPYQDYINIQREQATEQIKNEVEYWVSNDFDVVEHKYKLERFTINSGEAKNLFFFLKRYRNDLNDYGFNVLMFKKLARQALGAISEAPTREWLVEIDEL</sequence>
<dbReference type="Proteomes" id="UP001304650">
    <property type="component" value="Chromosome"/>
</dbReference>
<dbReference type="InterPro" id="IPR057253">
    <property type="entry name" value="CoiA-like_N"/>
</dbReference>
<accession>A0AA96LRC8</accession>
<name>A0AA96LRC8_9BACL</name>
<dbReference type="RefSeq" id="WP_314802832.1">
    <property type="nucleotide sequence ID" value="NZ_CP130319.1"/>
</dbReference>
<reference evidence="2" key="1">
    <citation type="submission" date="2022-02" db="EMBL/GenBank/DDBJ databases">
        <title>Paenibacillus sp. MBLB1832 Whole Genome Shotgun Sequencing.</title>
        <authorList>
            <person name="Hwang C.Y."/>
            <person name="Cho E.-S."/>
            <person name="Seo M.-J."/>
        </authorList>
    </citation>
    <scope>NUCLEOTIDE SEQUENCE</scope>
    <source>
        <strain evidence="2">MBLB1832</strain>
    </source>
</reference>
<dbReference type="EMBL" id="CP130319">
    <property type="protein sequence ID" value="WNR45794.1"/>
    <property type="molecule type" value="Genomic_DNA"/>
</dbReference>
<dbReference type="Pfam" id="PF25164">
    <property type="entry name" value="CoiA_N"/>
    <property type="match status" value="1"/>
</dbReference>
<protein>
    <submittedName>
        <fullName evidence="2">Competence protein CoiA family protein</fullName>
    </submittedName>
</protein>
<organism evidence="2 3">
    <name type="scientific">Paenibacillus roseopurpureus</name>
    <dbReference type="NCBI Taxonomy" id="2918901"/>
    <lineage>
        <taxon>Bacteria</taxon>
        <taxon>Bacillati</taxon>
        <taxon>Bacillota</taxon>
        <taxon>Bacilli</taxon>
        <taxon>Bacillales</taxon>
        <taxon>Paenibacillaceae</taxon>
        <taxon>Paenibacillus</taxon>
    </lineage>
</organism>
<evidence type="ECO:0000313" key="2">
    <source>
        <dbReference type="EMBL" id="WNR45794.1"/>
    </source>
</evidence>
<gene>
    <name evidence="2" type="ORF">MJB10_06745</name>
</gene>
<evidence type="ECO:0000259" key="1">
    <source>
        <dbReference type="Pfam" id="PF25164"/>
    </source>
</evidence>